<dbReference type="PANTHER" id="PTHR34477:SF1">
    <property type="entry name" value="UPF0213 PROTEIN YHBQ"/>
    <property type="match status" value="1"/>
</dbReference>
<protein>
    <recommendedName>
        <fullName evidence="2">GIY-YIG domain-containing protein</fullName>
    </recommendedName>
</protein>
<dbReference type="PANTHER" id="PTHR34477">
    <property type="entry name" value="UPF0213 PROTEIN YHBQ"/>
    <property type="match status" value="1"/>
</dbReference>
<reference evidence="3 4" key="1">
    <citation type="submission" date="2014-07" db="EMBL/GenBank/DDBJ databases">
        <authorList>
            <person name="Pisani N.G."/>
            <person name="Newman J.D."/>
        </authorList>
    </citation>
    <scope>NUCLEOTIDE SEQUENCE [LARGE SCALE GENOMIC DNA]</scope>
    <source>
        <strain evidence="3 4">LMG 24720</strain>
    </source>
</reference>
<organism evidence="3 4">
    <name type="scientific">Kaistella antarctica</name>
    <dbReference type="NCBI Taxonomy" id="266748"/>
    <lineage>
        <taxon>Bacteria</taxon>
        <taxon>Pseudomonadati</taxon>
        <taxon>Bacteroidota</taxon>
        <taxon>Flavobacteriia</taxon>
        <taxon>Flavobacteriales</taxon>
        <taxon>Weeksellaceae</taxon>
        <taxon>Chryseobacterium group</taxon>
        <taxon>Kaistella</taxon>
    </lineage>
</organism>
<dbReference type="InterPro" id="IPR000305">
    <property type="entry name" value="GIY-YIG_endonuc"/>
</dbReference>
<evidence type="ECO:0000256" key="1">
    <source>
        <dbReference type="ARBA" id="ARBA00007435"/>
    </source>
</evidence>
<dbReference type="SUPFAM" id="SSF82771">
    <property type="entry name" value="GIY-YIG endonuclease"/>
    <property type="match status" value="1"/>
</dbReference>
<evidence type="ECO:0000313" key="4">
    <source>
        <dbReference type="Proteomes" id="UP000028349"/>
    </source>
</evidence>
<accession>A0ABR4U1D7</accession>
<comment type="caution">
    <text evidence="3">The sequence shown here is derived from an EMBL/GenBank/DDBJ whole genome shotgun (WGS) entry which is preliminary data.</text>
</comment>
<dbReference type="Proteomes" id="UP000028349">
    <property type="component" value="Unassembled WGS sequence"/>
</dbReference>
<gene>
    <name evidence="3" type="ORF">HY04_01940</name>
</gene>
<name>A0ABR4U1D7_9FLAO</name>
<keyword evidence="4" id="KW-1185">Reference proteome</keyword>
<evidence type="ECO:0000313" key="3">
    <source>
        <dbReference type="EMBL" id="KEY20009.1"/>
    </source>
</evidence>
<dbReference type="PROSITE" id="PS50164">
    <property type="entry name" value="GIY_YIG"/>
    <property type="match status" value="1"/>
</dbReference>
<dbReference type="InterPro" id="IPR035901">
    <property type="entry name" value="GIY-YIG_endonuc_sf"/>
</dbReference>
<proteinExistence type="inferred from homology"/>
<sequence>MKYYVYILYSESLDVYYKGFSTDVEKRLEYHLNSQHKFTSKTKDWVIVNVQEFEEKQEALQEENRLKKLNRKSIGKLIG</sequence>
<dbReference type="EMBL" id="JPEP01000001">
    <property type="protein sequence ID" value="KEY20009.1"/>
    <property type="molecule type" value="Genomic_DNA"/>
</dbReference>
<evidence type="ECO:0000259" key="2">
    <source>
        <dbReference type="PROSITE" id="PS50164"/>
    </source>
</evidence>
<comment type="similarity">
    <text evidence="1">Belongs to the UPF0213 family.</text>
</comment>
<dbReference type="RefSeq" id="WP_034717428.1">
    <property type="nucleotide sequence ID" value="NZ_FOIX01000002.1"/>
</dbReference>
<dbReference type="Gene3D" id="3.40.1440.10">
    <property type="entry name" value="GIY-YIG endonuclease"/>
    <property type="match status" value="1"/>
</dbReference>
<dbReference type="CDD" id="cd10449">
    <property type="entry name" value="GIY-YIG_SLX1_like"/>
    <property type="match status" value="1"/>
</dbReference>
<dbReference type="Pfam" id="PF01541">
    <property type="entry name" value="GIY-YIG"/>
    <property type="match status" value="1"/>
</dbReference>
<dbReference type="InterPro" id="IPR050190">
    <property type="entry name" value="UPF0213_domain"/>
</dbReference>
<feature type="domain" description="GIY-YIG" evidence="2">
    <location>
        <begin position="1"/>
        <end position="77"/>
    </location>
</feature>